<proteinExistence type="predicted"/>
<dbReference type="Pfam" id="PF16732">
    <property type="entry name" value="ComP_DUS"/>
    <property type="match status" value="1"/>
</dbReference>
<dbReference type="Gene3D" id="3.30.700.10">
    <property type="entry name" value="Glycoprotein, Type 4 Pilin"/>
    <property type="match status" value="1"/>
</dbReference>
<name>A0ABW5LWZ1_9FLAO</name>
<dbReference type="NCBIfam" id="TIGR02532">
    <property type="entry name" value="IV_pilin_GFxxxE"/>
    <property type="match status" value="1"/>
</dbReference>
<dbReference type="RefSeq" id="WP_379667297.1">
    <property type="nucleotide sequence ID" value="NZ_JBHULH010000012.1"/>
</dbReference>
<evidence type="ECO:0000313" key="3">
    <source>
        <dbReference type="Proteomes" id="UP001597508"/>
    </source>
</evidence>
<sequence>MKLKRKVPAYNLQELLVVLVIIGILILIAMPNFMGVINKAKSVEAQQNLKALHSLQKNHYYMYNSYTLDPDKIDFIAPKTTKEGGTANYTYQIIEASGNSFKAQAVALNDGDGDGVKSTWEIDENGIPKEIIKD</sequence>
<dbReference type="EMBL" id="JBHULH010000012">
    <property type="protein sequence ID" value="MFD2568588.1"/>
    <property type="molecule type" value="Genomic_DNA"/>
</dbReference>
<dbReference type="InterPro" id="IPR031982">
    <property type="entry name" value="PilE-like"/>
</dbReference>
<protein>
    <submittedName>
        <fullName evidence="2">Type IV pilin protein</fullName>
    </submittedName>
</protein>
<dbReference type="Proteomes" id="UP001597508">
    <property type="component" value="Unassembled WGS sequence"/>
</dbReference>
<feature type="transmembrane region" description="Helical" evidence="1">
    <location>
        <begin position="12"/>
        <end position="34"/>
    </location>
</feature>
<dbReference type="SUPFAM" id="SSF54523">
    <property type="entry name" value="Pili subunits"/>
    <property type="match status" value="1"/>
</dbReference>
<dbReference type="InterPro" id="IPR012902">
    <property type="entry name" value="N_methyl_site"/>
</dbReference>
<keyword evidence="1" id="KW-0812">Transmembrane</keyword>
<comment type="caution">
    <text evidence="2">The sequence shown here is derived from an EMBL/GenBank/DDBJ whole genome shotgun (WGS) entry which is preliminary data.</text>
</comment>
<evidence type="ECO:0000313" key="2">
    <source>
        <dbReference type="EMBL" id="MFD2568588.1"/>
    </source>
</evidence>
<evidence type="ECO:0000256" key="1">
    <source>
        <dbReference type="SAM" id="Phobius"/>
    </source>
</evidence>
<keyword evidence="1" id="KW-0472">Membrane</keyword>
<organism evidence="2 3">
    <name type="scientific">Pseudotenacibaculum haliotis</name>
    <dbReference type="NCBI Taxonomy" id="1862138"/>
    <lineage>
        <taxon>Bacteria</taxon>
        <taxon>Pseudomonadati</taxon>
        <taxon>Bacteroidota</taxon>
        <taxon>Flavobacteriia</taxon>
        <taxon>Flavobacteriales</taxon>
        <taxon>Flavobacteriaceae</taxon>
        <taxon>Pseudotenacibaculum</taxon>
    </lineage>
</organism>
<reference evidence="3" key="1">
    <citation type="journal article" date="2019" name="Int. J. Syst. Evol. Microbiol.">
        <title>The Global Catalogue of Microorganisms (GCM) 10K type strain sequencing project: providing services to taxonomists for standard genome sequencing and annotation.</title>
        <authorList>
            <consortium name="The Broad Institute Genomics Platform"/>
            <consortium name="The Broad Institute Genome Sequencing Center for Infectious Disease"/>
            <person name="Wu L."/>
            <person name="Ma J."/>
        </authorList>
    </citation>
    <scope>NUCLEOTIDE SEQUENCE [LARGE SCALE GENOMIC DNA]</scope>
    <source>
        <strain evidence="3">KCTC 52127</strain>
    </source>
</reference>
<accession>A0ABW5LWZ1</accession>
<gene>
    <name evidence="2" type="ORF">ACFSRZ_14520</name>
</gene>
<keyword evidence="3" id="KW-1185">Reference proteome</keyword>
<keyword evidence="1" id="KW-1133">Transmembrane helix</keyword>
<dbReference type="InterPro" id="IPR045584">
    <property type="entry name" value="Pilin-like"/>
</dbReference>